<evidence type="ECO:0000256" key="5">
    <source>
        <dbReference type="ARBA" id="ARBA00022840"/>
    </source>
</evidence>
<feature type="region of interest" description="Disordered" evidence="6">
    <location>
        <begin position="1881"/>
        <end position="1902"/>
    </location>
</feature>
<comment type="caution">
    <text evidence="8">The sequence shown here is derived from an EMBL/GenBank/DDBJ whole genome shotgun (WGS) entry which is preliminary data.</text>
</comment>
<dbReference type="GO" id="GO:0043139">
    <property type="term" value="F:5'-3' DNA helicase activity"/>
    <property type="evidence" value="ECO:0007669"/>
    <property type="project" value="TreeGrafter"/>
</dbReference>
<evidence type="ECO:0000256" key="6">
    <source>
        <dbReference type="SAM" id="MobiDB-lite"/>
    </source>
</evidence>
<evidence type="ECO:0000256" key="3">
    <source>
        <dbReference type="ARBA" id="ARBA00022801"/>
    </source>
</evidence>
<organism evidence="8 9">
    <name type="scientific">Perkinsus olseni</name>
    <name type="common">Perkinsus atlanticus</name>
    <dbReference type="NCBI Taxonomy" id="32597"/>
    <lineage>
        <taxon>Eukaryota</taxon>
        <taxon>Sar</taxon>
        <taxon>Alveolata</taxon>
        <taxon>Perkinsozoa</taxon>
        <taxon>Perkinsea</taxon>
        <taxon>Perkinsida</taxon>
        <taxon>Perkinsidae</taxon>
        <taxon>Perkinsus</taxon>
    </lineage>
</organism>
<accession>A0A7J6PII0</accession>
<feature type="region of interest" description="Disordered" evidence="6">
    <location>
        <begin position="563"/>
        <end position="591"/>
    </location>
</feature>
<dbReference type="OrthoDB" id="439000at2759"/>
<dbReference type="InterPro" id="IPR027417">
    <property type="entry name" value="P-loop_NTPase"/>
</dbReference>
<keyword evidence="3" id="KW-0378">Hydrolase</keyword>
<dbReference type="SUPFAM" id="SSF55811">
    <property type="entry name" value="Nudix"/>
    <property type="match status" value="1"/>
</dbReference>
<feature type="compositionally biased region" description="Polar residues" evidence="6">
    <location>
        <begin position="1884"/>
        <end position="1894"/>
    </location>
</feature>
<evidence type="ECO:0000313" key="9">
    <source>
        <dbReference type="Proteomes" id="UP000541610"/>
    </source>
</evidence>
<protein>
    <recommendedName>
        <fullName evidence="7">Nudix hydrolase domain-containing protein</fullName>
    </recommendedName>
</protein>
<feature type="compositionally biased region" description="Basic and acidic residues" evidence="6">
    <location>
        <begin position="1429"/>
        <end position="1438"/>
    </location>
</feature>
<dbReference type="SUPFAM" id="SSF52540">
    <property type="entry name" value="P-loop containing nucleoside triphosphate hydrolases"/>
    <property type="match status" value="1"/>
</dbReference>
<sequence>MPALTIPQITARLARQSPVLSAAKVAVKSRAMVACIVRPGPQPRDPAEMLLIRRAAREGDPWSGQTAFPGGRCDVEDGACDFTTVCREVREELGVDLTNRKHYRYLGRVSDMETFKSRRVNMVIGCFVYEQLVPQAFTLAVEEVAACGWVPLTAVACAREEDVKEVKWSIPRDTSMYWYLHLLGLTELTLPSLVVCLRDATKIRPEVDVDALSLWGMTLCFSEMLTMDPSTGLTPYRSLPIVGCKIPHMFNSALHDMVYTLYVAAWRKALTRHASGVVLWYLPFLHCLCAAAAAGAAGIGYLAILSQWAEAWQLLSLSIRSPVLVGAISSNLRFMCDFDSCLAEVDLLGGASSGAAVGLMDLKAVGRRKRPRRELKPSTLETTRELDDYNKQLFGGWASSRAEAPVLTGRFDCQYTAQVTQKRKRYQEGVLVLCGAGVSLCTPEDDEVVDSAIWSYTLRRDWNKAQAQSATLEMLLQRHIARVQFGSGEGGLIQGTGCVAAGCQGGPEGLSRGSVNVGVVSADMFRSAAAIESRAFGGLCRPPIGTPDAEDGEFEAILREAQARTKHSDDGDGPLLLKSSKAPLQAPSRSSPIREIREDVTVASTFPPYRPPITPFDLLDLDFVIPCKSGDAASAVDASPVAVSMHSYALLWLDTIYRALYQGVRDLATGLRPTRSAAPRFKACPLGSTCKLKMTDKGEARLYFPGYSKGATRKGRGGSKLFFKPSTVRDRETRIETPDIFVFLVRGTWVVYASAWRGLNPQGLLQGRLWPVANCIASRESDRGYSTYKLYGRFSPPKATMAAAMIVKGDLFNAGSGARASLDPRAICCTSLCLFRGKGSSPSHRLLGRALSLPAAVDLDDCMAATMTLFPGLNSEQVAVLEQVRAWFSDSSAEPLIMVQGVYGSGKTTVLAAVMALLYEILVASCGPVVPVAHRRVGLLSLTNVAVDNVLLKLKSKGLQDFVRLGVYDRIAVGIRDEYFARTQSRVQKEGPPGLSVLEWKARAVVAATLASAADLASTIPCPFVVIDECSQVTEPTLMLPLMRSLRPVRMLMFGDPRQLPPPPDDCPIKAPTGSTSVMKLIAERHAAHPEGKLMRSLQLRTQYRCHPDISAICSTLFYDGQVTTQYTPPAAGAPLSGMPAVIALQHTSSSPPQRRGDSLYHPGEADLVASLVQRLYRRTQDISVICMYKAMVQEVKDRVGSLSSDRSAAEAGHLFVARIITQPVTVATVDSFQGSEASIVIVVLTYQRSPGGCFGTFISDPQRANVAISRARDHLVVVGHETAFHRSSTRSSACRHSNVAGACPVLRLSLEFGLEDPISSGFTTESREASPPGEPGRGYLWLLSQLAARPGRNVPEVIFFQKGVASRMFAMGGESASILTMTAKRPDGGSDMRTGVLLKKLYNLERKRYAHRESYLAKSSQPDTKSATPEKEEGLGQERRHDLLFKDCDAVFIIRYVDGAVRSVSAAEATPVDDTTASDEPKCVAQSWRLTPVHYDVRMKPQLPSQMPGVQRTTPISYRYFKPGAEAVMAMGEQQSPALETLVRDAVGRIAGLLSTRWTILAGIFDFEFDALTDRLWLVGASQLQVEGLMLSPSDDEELPPPVCNGPTDPMESEDRAAKAENDWDVIGSPEEVDKWLQSRETELGSVAARWNYQVQEERDRREEQLLKKLSAEENVTEWVVPVLLVCMRAKLQVPRRPQSSEWLTKRQSITTQVAGISKLWPKEDLAPMPRALQRYRDCAMKMGNFAARHLTKGDEDIGREDLMGLLKRSEEDEDDSSHQSGLSMGSIASKSHTCSNSSDALPPLYMPQLPLRLASVLGFRALDPPAADTMDVPEPPKTRRRRLSGPLSSWIEIQYTGDRRQQPIPPCRESFQNPSWIPAQTEEVTSQPSSTLPAGRLVSA</sequence>
<keyword evidence="5" id="KW-0067">ATP-binding</keyword>
<dbReference type="GO" id="GO:0010945">
    <property type="term" value="F:coenzyme A diphosphatase activity"/>
    <property type="evidence" value="ECO:0007669"/>
    <property type="project" value="InterPro"/>
</dbReference>
<dbReference type="InterPro" id="IPR000086">
    <property type="entry name" value="NUDIX_hydrolase_dom"/>
</dbReference>
<evidence type="ECO:0000256" key="4">
    <source>
        <dbReference type="ARBA" id="ARBA00022806"/>
    </source>
</evidence>
<feature type="region of interest" description="Disordered" evidence="6">
    <location>
        <begin position="1414"/>
        <end position="1438"/>
    </location>
</feature>
<feature type="compositionally biased region" description="Polar residues" evidence="6">
    <location>
        <begin position="1418"/>
        <end position="1428"/>
    </location>
</feature>
<proteinExistence type="inferred from homology"/>
<evidence type="ECO:0000259" key="7">
    <source>
        <dbReference type="PROSITE" id="PS51462"/>
    </source>
</evidence>
<dbReference type="EMBL" id="JABANP010000015">
    <property type="protein sequence ID" value="KAF4695993.1"/>
    <property type="molecule type" value="Genomic_DNA"/>
</dbReference>
<dbReference type="InterPro" id="IPR050534">
    <property type="entry name" value="Coronavir_polyprotein_1ab"/>
</dbReference>
<dbReference type="PANTHER" id="PTHR43788:SF8">
    <property type="entry name" value="DNA-BINDING PROTEIN SMUBP-2"/>
    <property type="match status" value="1"/>
</dbReference>
<keyword evidence="4" id="KW-0347">Helicase</keyword>
<name>A0A7J6PII0_PEROL</name>
<comment type="similarity">
    <text evidence="1">Belongs to the DNA2/NAM7 helicase family.</text>
</comment>
<gene>
    <name evidence="8" type="ORF">FOZ60_002714</name>
</gene>
<keyword evidence="2" id="KW-0547">Nucleotide-binding</keyword>
<dbReference type="GO" id="GO:0005524">
    <property type="term" value="F:ATP binding"/>
    <property type="evidence" value="ECO:0007669"/>
    <property type="project" value="UniProtKB-KW"/>
</dbReference>
<dbReference type="Pfam" id="PF13086">
    <property type="entry name" value="AAA_11"/>
    <property type="match status" value="1"/>
</dbReference>
<dbReference type="InterPro" id="IPR041677">
    <property type="entry name" value="DNA2/NAM7_AAA_11"/>
</dbReference>
<dbReference type="PROSITE" id="PS51462">
    <property type="entry name" value="NUDIX"/>
    <property type="match status" value="1"/>
</dbReference>
<reference evidence="8 9" key="1">
    <citation type="submission" date="2020-04" db="EMBL/GenBank/DDBJ databases">
        <title>Perkinsus olseni comparative genomics.</title>
        <authorList>
            <person name="Bogema D.R."/>
        </authorList>
    </citation>
    <scope>NUCLEOTIDE SEQUENCE [LARGE SCALE GENOMIC DNA]</scope>
    <source>
        <strain evidence="8">00978-12</strain>
    </source>
</reference>
<dbReference type="InterPro" id="IPR041679">
    <property type="entry name" value="DNA2/NAM7-like_C"/>
</dbReference>
<dbReference type="InterPro" id="IPR047187">
    <property type="entry name" value="SF1_C_Upf1"/>
</dbReference>
<evidence type="ECO:0000256" key="2">
    <source>
        <dbReference type="ARBA" id="ARBA00022741"/>
    </source>
</evidence>
<dbReference type="Pfam" id="PF00293">
    <property type="entry name" value="NUDIX"/>
    <property type="match status" value="1"/>
</dbReference>
<feature type="domain" description="Nudix hydrolase" evidence="7">
    <location>
        <begin position="27"/>
        <end position="171"/>
    </location>
</feature>
<dbReference type="InterPro" id="IPR015797">
    <property type="entry name" value="NUDIX_hydrolase-like_dom_sf"/>
</dbReference>
<dbReference type="CDD" id="cd18808">
    <property type="entry name" value="SF1_C_Upf1"/>
    <property type="match status" value="1"/>
</dbReference>
<dbReference type="CDD" id="cd03426">
    <property type="entry name" value="NUDIX_CoAse_Nudt7"/>
    <property type="match status" value="1"/>
</dbReference>
<dbReference type="Proteomes" id="UP000541610">
    <property type="component" value="Unassembled WGS sequence"/>
</dbReference>
<feature type="region of interest" description="Disordered" evidence="6">
    <location>
        <begin position="1770"/>
        <end position="1799"/>
    </location>
</feature>
<dbReference type="PANTHER" id="PTHR43788">
    <property type="entry name" value="DNA2/NAM7 HELICASE FAMILY MEMBER"/>
    <property type="match status" value="1"/>
</dbReference>
<dbReference type="Gene3D" id="3.40.50.300">
    <property type="entry name" value="P-loop containing nucleotide triphosphate hydrolases"/>
    <property type="match status" value="2"/>
</dbReference>
<feature type="compositionally biased region" description="Polar residues" evidence="6">
    <location>
        <begin position="1780"/>
        <end position="1799"/>
    </location>
</feature>
<dbReference type="InterPro" id="IPR045121">
    <property type="entry name" value="CoAse"/>
</dbReference>
<dbReference type="Gene3D" id="3.90.79.10">
    <property type="entry name" value="Nucleoside Triphosphate Pyrophosphohydrolase"/>
    <property type="match status" value="1"/>
</dbReference>
<feature type="region of interest" description="Disordered" evidence="6">
    <location>
        <begin position="1827"/>
        <end position="1847"/>
    </location>
</feature>
<evidence type="ECO:0000256" key="1">
    <source>
        <dbReference type="ARBA" id="ARBA00007913"/>
    </source>
</evidence>
<dbReference type="Pfam" id="PF13087">
    <property type="entry name" value="AAA_12"/>
    <property type="match status" value="1"/>
</dbReference>
<evidence type="ECO:0000313" key="8">
    <source>
        <dbReference type="EMBL" id="KAF4695993.1"/>
    </source>
</evidence>